<proteinExistence type="predicted"/>
<dbReference type="AlphaFoldDB" id="A0A3N7EN56"/>
<keyword evidence="2" id="KW-1185">Reference proteome</keyword>
<organism evidence="1 2">
    <name type="scientific">Populus trichocarpa</name>
    <name type="common">Western balsam poplar</name>
    <name type="synonym">Populus balsamifera subsp. trichocarpa</name>
    <dbReference type="NCBI Taxonomy" id="3694"/>
    <lineage>
        <taxon>Eukaryota</taxon>
        <taxon>Viridiplantae</taxon>
        <taxon>Streptophyta</taxon>
        <taxon>Embryophyta</taxon>
        <taxon>Tracheophyta</taxon>
        <taxon>Spermatophyta</taxon>
        <taxon>Magnoliopsida</taxon>
        <taxon>eudicotyledons</taxon>
        <taxon>Gunneridae</taxon>
        <taxon>Pentapetalae</taxon>
        <taxon>rosids</taxon>
        <taxon>fabids</taxon>
        <taxon>Malpighiales</taxon>
        <taxon>Salicaceae</taxon>
        <taxon>Saliceae</taxon>
        <taxon>Populus</taxon>
    </lineage>
</organism>
<dbReference type="InParanoid" id="A0A3N7EN56"/>
<protein>
    <submittedName>
        <fullName evidence="1">Uncharacterized protein</fullName>
    </submittedName>
</protein>
<evidence type="ECO:0000313" key="2">
    <source>
        <dbReference type="Proteomes" id="UP000006729"/>
    </source>
</evidence>
<evidence type="ECO:0000313" key="1">
    <source>
        <dbReference type="EMBL" id="RQO86872.1"/>
    </source>
</evidence>
<gene>
    <name evidence="1" type="ORF">POPTR_002G126250</name>
</gene>
<sequence length="33" mass="3721">MIPPLLNLSHQLTLLFPELSNIASAMRMLGWLV</sequence>
<reference evidence="1 2" key="1">
    <citation type="journal article" date="2006" name="Science">
        <title>The genome of black cottonwood, Populus trichocarpa (Torr. &amp; Gray).</title>
        <authorList>
            <person name="Tuskan G.A."/>
            <person name="Difazio S."/>
            <person name="Jansson S."/>
            <person name="Bohlmann J."/>
            <person name="Grigoriev I."/>
            <person name="Hellsten U."/>
            <person name="Putnam N."/>
            <person name="Ralph S."/>
            <person name="Rombauts S."/>
            <person name="Salamov A."/>
            <person name="Schein J."/>
            <person name="Sterck L."/>
            <person name="Aerts A."/>
            <person name="Bhalerao R.R."/>
            <person name="Bhalerao R.P."/>
            <person name="Blaudez D."/>
            <person name="Boerjan W."/>
            <person name="Brun A."/>
            <person name="Brunner A."/>
            <person name="Busov V."/>
            <person name="Campbell M."/>
            <person name="Carlson J."/>
            <person name="Chalot M."/>
            <person name="Chapman J."/>
            <person name="Chen G.L."/>
            <person name="Cooper D."/>
            <person name="Coutinho P.M."/>
            <person name="Couturier J."/>
            <person name="Covert S."/>
            <person name="Cronk Q."/>
            <person name="Cunningham R."/>
            <person name="Davis J."/>
            <person name="Degroeve S."/>
            <person name="Dejardin A."/>
            <person name="Depamphilis C."/>
            <person name="Detter J."/>
            <person name="Dirks B."/>
            <person name="Dubchak I."/>
            <person name="Duplessis S."/>
            <person name="Ehlting J."/>
            <person name="Ellis B."/>
            <person name="Gendler K."/>
            <person name="Goodstein D."/>
            <person name="Gribskov M."/>
            <person name="Grimwood J."/>
            <person name="Groover A."/>
            <person name="Gunter L."/>
            <person name="Hamberger B."/>
            <person name="Heinze B."/>
            <person name="Helariutta Y."/>
            <person name="Henrissat B."/>
            <person name="Holligan D."/>
            <person name="Holt R."/>
            <person name="Huang W."/>
            <person name="Islam-Faridi N."/>
            <person name="Jones S."/>
            <person name="Jones-Rhoades M."/>
            <person name="Jorgensen R."/>
            <person name="Joshi C."/>
            <person name="Kangasjarvi J."/>
            <person name="Karlsson J."/>
            <person name="Kelleher C."/>
            <person name="Kirkpatrick R."/>
            <person name="Kirst M."/>
            <person name="Kohler A."/>
            <person name="Kalluri U."/>
            <person name="Larimer F."/>
            <person name="Leebens-Mack J."/>
            <person name="Leple J.C."/>
            <person name="Locascio P."/>
            <person name="Lou Y."/>
            <person name="Lucas S."/>
            <person name="Martin F."/>
            <person name="Montanini B."/>
            <person name="Napoli C."/>
            <person name="Nelson D.R."/>
            <person name="Nelson C."/>
            <person name="Nieminen K."/>
            <person name="Nilsson O."/>
            <person name="Pereda V."/>
            <person name="Peter G."/>
            <person name="Philippe R."/>
            <person name="Pilate G."/>
            <person name="Poliakov A."/>
            <person name="Razumovskaya J."/>
            <person name="Richardson P."/>
            <person name="Rinaldi C."/>
            <person name="Ritland K."/>
            <person name="Rouze P."/>
            <person name="Ryaboy D."/>
            <person name="Schmutz J."/>
            <person name="Schrader J."/>
            <person name="Segerman B."/>
            <person name="Shin H."/>
            <person name="Siddiqui A."/>
            <person name="Sterky F."/>
            <person name="Terry A."/>
            <person name="Tsai C.J."/>
            <person name="Uberbacher E."/>
            <person name="Unneberg P."/>
            <person name="Vahala J."/>
            <person name="Wall K."/>
            <person name="Wessler S."/>
            <person name="Yang G."/>
            <person name="Yin T."/>
            <person name="Douglas C."/>
            <person name="Marra M."/>
            <person name="Sandberg G."/>
            <person name="Van de Peer Y."/>
            <person name="Rokhsar D."/>
        </authorList>
    </citation>
    <scope>NUCLEOTIDE SEQUENCE [LARGE SCALE GENOMIC DNA]</scope>
    <source>
        <strain evidence="2">cv. Nisqually</strain>
    </source>
</reference>
<name>A0A3N7EN56_POPTR</name>
<dbReference type="Proteomes" id="UP000006729">
    <property type="component" value="Chromosome 2"/>
</dbReference>
<dbReference type="EMBL" id="CM009291">
    <property type="protein sequence ID" value="RQO86872.1"/>
    <property type="molecule type" value="Genomic_DNA"/>
</dbReference>
<accession>A0A3N7EN56</accession>